<dbReference type="Proteomes" id="UP001054945">
    <property type="component" value="Unassembled WGS sequence"/>
</dbReference>
<accession>A0AAV4MXR0</accession>
<keyword evidence="3" id="KW-1185">Reference proteome</keyword>
<keyword evidence="1" id="KW-0812">Transmembrane</keyword>
<gene>
    <name evidence="2" type="ORF">CEXT_601341</name>
</gene>
<comment type="caution">
    <text evidence="2">The sequence shown here is derived from an EMBL/GenBank/DDBJ whole genome shotgun (WGS) entry which is preliminary data.</text>
</comment>
<feature type="transmembrane region" description="Helical" evidence="1">
    <location>
        <begin position="20"/>
        <end position="44"/>
    </location>
</feature>
<dbReference type="AlphaFoldDB" id="A0AAV4MXR0"/>
<organism evidence="2 3">
    <name type="scientific">Caerostris extrusa</name>
    <name type="common">Bark spider</name>
    <name type="synonym">Caerostris bankana</name>
    <dbReference type="NCBI Taxonomy" id="172846"/>
    <lineage>
        <taxon>Eukaryota</taxon>
        <taxon>Metazoa</taxon>
        <taxon>Ecdysozoa</taxon>
        <taxon>Arthropoda</taxon>
        <taxon>Chelicerata</taxon>
        <taxon>Arachnida</taxon>
        <taxon>Araneae</taxon>
        <taxon>Araneomorphae</taxon>
        <taxon>Entelegynae</taxon>
        <taxon>Araneoidea</taxon>
        <taxon>Araneidae</taxon>
        <taxon>Caerostris</taxon>
    </lineage>
</organism>
<evidence type="ECO:0000256" key="1">
    <source>
        <dbReference type="SAM" id="Phobius"/>
    </source>
</evidence>
<keyword evidence="1" id="KW-1133">Transmembrane helix</keyword>
<name>A0AAV4MXR0_CAEEX</name>
<dbReference type="EMBL" id="BPLR01002734">
    <property type="protein sequence ID" value="GIX77259.1"/>
    <property type="molecule type" value="Genomic_DNA"/>
</dbReference>
<evidence type="ECO:0000313" key="3">
    <source>
        <dbReference type="Proteomes" id="UP001054945"/>
    </source>
</evidence>
<sequence>MTAEDVMGDDLRRFSRGGSFVLSLTLIAAAVGEGCVSAVIVFSLKRHMIPPQVIGLSMEQFTADAAMGCKVGGGPIFPAGAAAACSNPAVQNSLEQKNPRSDLSETFAPCSRGATVNIRICF</sequence>
<proteinExistence type="predicted"/>
<keyword evidence="1" id="KW-0472">Membrane</keyword>
<reference evidence="2 3" key="1">
    <citation type="submission" date="2021-06" db="EMBL/GenBank/DDBJ databases">
        <title>Caerostris extrusa draft genome.</title>
        <authorList>
            <person name="Kono N."/>
            <person name="Arakawa K."/>
        </authorList>
    </citation>
    <scope>NUCLEOTIDE SEQUENCE [LARGE SCALE GENOMIC DNA]</scope>
</reference>
<protein>
    <submittedName>
        <fullName evidence="2">Uncharacterized protein</fullName>
    </submittedName>
</protein>
<evidence type="ECO:0000313" key="2">
    <source>
        <dbReference type="EMBL" id="GIX77259.1"/>
    </source>
</evidence>